<dbReference type="Gene3D" id="3.40.630.30">
    <property type="match status" value="1"/>
</dbReference>
<evidence type="ECO:0000313" key="2">
    <source>
        <dbReference type="Proteomes" id="UP000019202"/>
    </source>
</evidence>
<dbReference type="GO" id="GO:0044038">
    <property type="term" value="P:cell wall macromolecule biosynthetic process"/>
    <property type="evidence" value="ECO:0007669"/>
    <property type="project" value="InterPro"/>
</dbReference>
<dbReference type="GO" id="GO:0016755">
    <property type="term" value="F:aminoacyltransferase activity"/>
    <property type="evidence" value="ECO:0007669"/>
    <property type="project" value="InterPro"/>
</dbReference>
<proteinExistence type="predicted"/>
<accession>W1J2K5</accession>
<dbReference type="SUPFAM" id="SSF55729">
    <property type="entry name" value="Acyl-CoA N-acyltransferases (Nat)"/>
    <property type="match status" value="1"/>
</dbReference>
<dbReference type="RefSeq" id="WP_038239917.1">
    <property type="nucleotide sequence ID" value="NZ_CAWLWS010000099.1"/>
</dbReference>
<dbReference type="OrthoDB" id="7068114at2"/>
<keyword evidence="2" id="KW-1185">Reference proteome</keyword>
<dbReference type="AlphaFoldDB" id="W1J2K5"/>
<gene>
    <name evidence="1" type="ORF">XSR1_40119</name>
</gene>
<dbReference type="Proteomes" id="UP000019202">
    <property type="component" value="Unassembled WGS sequence"/>
</dbReference>
<reference evidence="1" key="1">
    <citation type="submission" date="2013-11" db="EMBL/GenBank/DDBJ databases">
        <title>Draft genome sequence and annotation of the entomopathogenic bacteria, Xenorhabdus cabanillasi strain JM26 and Xenorhabdus szentirmai strain DSM 16338.</title>
        <authorList>
            <person name="Gualtieri M."/>
            <person name="Ogier J.C."/>
            <person name="Pages S."/>
            <person name="Givaudan A."/>
            <person name="Gaudriault S."/>
        </authorList>
    </citation>
    <scope>NUCLEOTIDE SEQUENCE [LARGE SCALE GENOMIC DNA]</scope>
    <source>
        <strain evidence="1">DSM 16338</strain>
    </source>
</reference>
<dbReference type="STRING" id="1427518.XSR1_40119"/>
<dbReference type="PROSITE" id="PS51191">
    <property type="entry name" value="FEMABX"/>
    <property type="match status" value="1"/>
</dbReference>
<evidence type="ECO:0008006" key="3">
    <source>
        <dbReference type="Google" id="ProtNLM"/>
    </source>
</evidence>
<dbReference type="InterPro" id="IPR016181">
    <property type="entry name" value="Acyl_CoA_acyltransferase"/>
</dbReference>
<comment type="caution">
    <text evidence="1">The sequence shown here is derived from an EMBL/GenBank/DDBJ whole genome shotgun (WGS) entry which is preliminary data.</text>
</comment>
<organism evidence="1 2">
    <name type="scientific">Xenorhabdus szentirmaii DSM 16338</name>
    <dbReference type="NCBI Taxonomy" id="1427518"/>
    <lineage>
        <taxon>Bacteria</taxon>
        <taxon>Pseudomonadati</taxon>
        <taxon>Pseudomonadota</taxon>
        <taxon>Gammaproteobacteria</taxon>
        <taxon>Enterobacterales</taxon>
        <taxon>Morganellaceae</taxon>
        <taxon>Xenorhabdus</taxon>
    </lineage>
</organism>
<name>W1J2K5_9GAMM</name>
<dbReference type="EMBL" id="CBXF010000099">
    <property type="protein sequence ID" value="CDL84086.1"/>
    <property type="molecule type" value="Genomic_DNA"/>
</dbReference>
<protein>
    <recommendedName>
        <fullName evidence="3">BioF2-like acetyltransferase domain-containing protein</fullName>
    </recommendedName>
</protein>
<evidence type="ECO:0000313" key="1">
    <source>
        <dbReference type="EMBL" id="CDL84086.1"/>
    </source>
</evidence>
<dbReference type="InterPro" id="IPR003447">
    <property type="entry name" value="FEMABX"/>
</dbReference>
<sequence length="255" mass="30452">MFTCKYNRNWLKVLEVHYHDNIQELYNNNKGKYDILKCYQVNKCLPNLQEFHTLQVDLQQQLDDIFKKFSKNTRNEINKCYRDDNVSFIINMHVSDKNIHDFIVLFDKFNKLKKLGVNVNELRNSLIRNKKNVVLFKAVKDNNILVFNVYYFDQNRARLKCSVSIRDDNNQKRNLIGRANRTLCFEAIRFFKEKGCKIFDMGGISLINDKDKKNIDSFKSKFGGILVTEYEGNCPLSLKGKLFIWIYRLQEKFRR</sequence>